<feature type="signal peptide" evidence="2">
    <location>
        <begin position="1"/>
        <end position="43"/>
    </location>
</feature>
<feature type="chain" id="PRO_5024281093" description="SH3b domain-containing protein" evidence="2">
    <location>
        <begin position="44"/>
        <end position="630"/>
    </location>
</feature>
<feature type="domain" description="SH3b" evidence="3">
    <location>
        <begin position="411"/>
        <end position="476"/>
    </location>
</feature>
<dbReference type="GO" id="GO:0004222">
    <property type="term" value="F:metalloendopeptidase activity"/>
    <property type="evidence" value="ECO:0007669"/>
    <property type="project" value="TreeGrafter"/>
</dbReference>
<dbReference type="InterPro" id="IPR003646">
    <property type="entry name" value="SH3-like_bac-type"/>
</dbReference>
<dbReference type="SMART" id="SM00287">
    <property type="entry name" value="SH3b"/>
    <property type="match status" value="2"/>
</dbReference>
<protein>
    <recommendedName>
        <fullName evidence="3">SH3b domain-containing protein</fullName>
    </recommendedName>
</protein>
<evidence type="ECO:0000256" key="2">
    <source>
        <dbReference type="SAM" id="SignalP"/>
    </source>
</evidence>
<feature type="compositionally biased region" description="Polar residues" evidence="1">
    <location>
        <begin position="83"/>
        <end position="94"/>
    </location>
</feature>
<sequence length="630" mass="67783">MELLCRCTKFVDKESRFIMKARDLTLLLLCPVVLSLYSTHAKADTTTNTNEPTVVNTKSNVSSSKMEGEQSSSSVTNRDVKNTDTSSPGISSDVNKNDGETENSKTVSPNDSANSSGETSSPSTEKNDSNETNSVVKNNAATEQKSNKKSGDSNVLKDDFQKHSSVDKSKTDVDSGKAKTTYLTSDQASNARAVGKYLVSKGWTSESVAGALGNLYAELNINSTNLNNSNDGETLTEGLISSYKSWCENNGYDYTTPEGQCAFLENQLIVDNQSKITDTYPIDGNQYTSSTKSPTELAKIFAKNYEGNNSGLEERESLADAVYKELMENPEEGFSLPSSGTYVFTQATDVHTKPSFSSSVVATYAKGDSVYYTSTVDAEGYTWLVYTGASGSVRYVAVEKLPDTGGDIPSSGTYTFTQDTDVHESASFSSKVVATYAKGESVVYTSTTIAEGYIWLVYTGASGATRYIAVKKTNATVGKAGWPFSKAYTGNYEEGQQFGETTYNRGGSPDPYFHDGFDFGSAIYGEGSTIKAVTSGKVIYAGAYGYGLGDVIVVQAGDGKEIMYQEFSQNTADIHVKVGQTVNVGDAIGKLTSSHLHVGVTPQDWQASLAYAFNPKGPWINPITYIKSNM</sequence>
<dbReference type="Proteomes" id="UP000305541">
    <property type="component" value="Unassembled WGS sequence"/>
</dbReference>
<dbReference type="Pfam" id="PF08460">
    <property type="entry name" value="SH3_5"/>
    <property type="match status" value="2"/>
</dbReference>
<gene>
    <name evidence="4" type="ORF">FEZ51_02890</name>
</gene>
<feature type="compositionally biased region" description="Basic and acidic residues" evidence="1">
    <location>
        <begin position="145"/>
        <end position="177"/>
    </location>
</feature>
<keyword evidence="2" id="KW-0732">Signal</keyword>
<feature type="domain" description="SH3b" evidence="3">
    <location>
        <begin position="339"/>
        <end position="405"/>
    </location>
</feature>
<dbReference type="InterPro" id="IPR041219">
    <property type="entry name" value="Phage_lysozyme2"/>
</dbReference>
<dbReference type="Gene3D" id="2.30.30.40">
    <property type="entry name" value="SH3 Domains"/>
    <property type="match status" value="2"/>
</dbReference>
<name>A0A5R9BZ02_9LACO</name>
<dbReference type="Pfam" id="PF18013">
    <property type="entry name" value="Phage_lysozyme2"/>
    <property type="match status" value="1"/>
</dbReference>
<evidence type="ECO:0000313" key="4">
    <source>
        <dbReference type="EMBL" id="TLQ05201.1"/>
    </source>
</evidence>
<feature type="compositionally biased region" description="Low complexity" evidence="1">
    <location>
        <begin position="45"/>
        <end position="74"/>
    </location>
</feature>
<accession>A0A5R9BZ02</accession>
<dbReference type="EMBL" id="VBTH01000003">
    <property type="protein sequence ID" value="TLQ05201.1"/>
    <property type="molecule type" value="Genomic_DNA"/>
</dbReference>
<reference evidence="4 5" key="1">
    <citation type="submission" date="2019-05" db="EMBL/GenBank/DDBJ databases">
        <title>The metagenome of a microbial culture collection derived from dairy environment covers the genomic content of the human microbiome.</title>
        <authorList>
            <person name="Roder T."/>
            <person name="Wuthrich D."/>
            <person name="Sattari Z."/>
            <person name="Von Ah U."/>
            <person name="Bar C."/>
            <person name="Ronchi F."/>
            <person name="Macpherson A.J."/>
            <person name="Ganal-Vonarburg S.C."/>
            <person name="Bruggmann R."/>
            <person name="Vergeres G."/>
        </authorList>
    </citation>
    <scope>NUCLEOTIDE SEQUENCE [LARGE SCALE GENOMIC DNA]</scope>
    <source>
        <strain evidence="4 5">FAM 18815</strain>
    </source>
</reference>
<dbReference type="Gene3D" id="2.70.70.10">
    <property type="entry name" value="Glucose Permease (Domain IIA)"/>
    <property type="match status" value="1"/>
</dbReference>
<comment type="caution">
    <text evidence="4">The sequence shown here is derived from an EMBL/GenBank/DDBJ whole genome shotgun (WGS) entry which is preliminary data.</text>
</comment>
<dbReference type="InterPro" id="IPR050570">
    <property type="entry name" value="Cell_wall_metabolism_enzyme"/>
</dbReference>
<dbReference type="Pfam" id="PF01551">
    <property type="entry name" value="Peptidase_M23"/>
    <property type="match status" value="1"/>
</dbReference>
<evidence type="ECO:0000256" key="1">
    <source>
        <dbReference type="SAM" id="MobiDB-lite"/>
    </source>
</evidence>
<dbReference type="InterPro" id="IPR016047">
    <property type="entry name" value="M23ase_b-sheet_dom"/>
</dbReference>
<organism evidence="4 5">
    <name type="scientific">Pediococcus stilesii</name>
    <dbReference type="NCBI Taxonomy" id="331679"/>
    <lineage>
        <taxon>Bacteria</taxon>
        <taxon>Bacillati</taxon>
        <taxon>Bacillota</taxon>
        <taxon>Bacilli</taxon>
        <taxon>Lactobacillales</taxon>
        <taxon>Lactobacillaceae</taxon>
        <taxon>Pediococcus</taxon>
    </lineage>
</organism>
<evidence type="ECO:0000313" key="5">
    <source>
        <dbReference type="Proteomes" id="UP000305541"/>
    </source>
</evidence>
<dbReference type="Gene3D" id="1.10.530.10">
    <property type="match status" value="1"/>
</dbReference>
<feature type="compositionally biased region" description="Polar residues" evidence="1">
    <location>
        <begin position="104"/>
        <end position="144"/>
    </location>
</feature>
<dbReference type="SUPFAM" id="SSF51261">
    <property type="entry name" value="Duplicated hybrid motif"/>
    <property type="match status" value="1"/>
</dbReference>
<dbReference type="PANTHER" id="PTHR21666">
    <property type="entry name" value="PEPTIDASE-RELATED"/>
    <property type="match status" value="1"/>
</dbReference>
<dbReference type="OrthoDB" id="2300848at2"/>
<dbReference type="PANTHER" id="PTHR21666:SF270">
    <property type="entry name" value="MUREIN HYDROLASE ACTIVATOR ENVC"/>
    <property type="match status" value="1"/>
</dbReference>
<feature type="region of interest" description="Disordered" evidence="1">
    <location>
        <begin position="44"/>
        <end position="178"/>
    </location>
</feature>
<evidence type="ECO:0000259" key="3">
    <source>
        <dbReference type="SMART" id="SM00287"/>
    </source>
</evidence>
<dbReference type="InterPro" id="IPR011055">
    <property type="entry name" value="Dup_hybrid_motif"/>
</dbReference>
<proteinExistence type="predicted"/>
<dbReference type="CDD" id="cd12797">
    <property type="entry name" value="M23_peptidase"/>
    <property type="match status" value="1"/>
</dbReference>
<dbReference type="AlphaFoldDB" id="A0A5R9BZ02"/>